<accession>A0ACB6Z1S4</accession>
<dbReference type="Proteomes" id="UP000886501">
    <property type="component" value="Unassembled WGS sequence"/>
</dbReference>
<protein>
    <submittedName>
        <fullName evidence="1">Uncharacterized protein</fullName>
    </submittedName>
</protein>
<proteinExistence type="predicted"/>
<sequence length="452" mass="51989">MGTDHGDPSHPPTLLNPVPPGHFSASFERLIRENEMADWASAFTLFDTVETFFDARIDLIQRTLTKHSDRLKIRAEEAMNKMKTPAGEDLAENLDREMQKFKLKVQQRLTKLSSTWHSTKVVQTREKVSFFFGVMSVFFSALMFGMAPEWVHIAYSLQALYLLPLRAYKYKKRDWHYFLFDLCYYANILNFLFIWVFPSSAPLWVACYCLSHGSLASAVITWRNSLVFHDSDKVTSLFIHLYPPFAFTVIRHFYPGAEERFPALLEVPHMSPLYAISLSGFIYLIWQMLYWKFVLVDRRKKIESGQRATSFLFLLNSKGSIIGSALSKFSQQYREAAFMGGQLAYAILTELPAVYVLYASPFWSNIFLLFIFSVSVWNGGGFYIEVFGRKFEKELEALRKELAEATARSGRSSPNGTASSMTDDEEPISPQLSPRREYVPLVAPTLEDKKLR</sequence>
<organism evidence="1 2">
    <name type="scientific">Thelephora ganbajun</name>
    <name type="common">Ganba fungus</name>
    <dbReference type="NCBI Taxonomy" id="370292"/>
    <lineage>
        <taxon>Eukaryota</taxon>
        <taxon>Fungi</taxon>
        <taxon>Dikarya</taxon>
        <taxon>Basidiomycota</taxon>
        <taxon>Agaricomycotina</taxon>
        <taxon>Agaricomycetes</taxon>
        <taxon>Thelephorales</taxon>
        <taxon>Thelephoraceae</taxon>
        <taxon>Thelephora</taxon>
    </lineage>
</organism>
<evidence type="ECO:0000313" key="2">
    <source>
        <dbReference type="Proteomes" id="UP000886501"/>
    </source>
</evidence>
<reference evidence="1" key="1">
    <citation type="submission" date="2019-10" db="EMBL/GenBank/DDBJ databases">
        <authorList>
            <consortium name="DOE Joint Genome Institute"/>
            <person name="Kuo A."/>
            <person name="Miyauchi S."/>
            <person name="Kiss E."/>
            <person name="Drula E."/>
            <person name="Kohler A."/>
            <person name="Sanchez-Garcia M."/>
            <person name="Andreopoulos B."/>
            <person name="Barry K.W."/>
            <person name="Bonito G."/>
            <person name="Buee M."/>
            <person name="Carver A."/>
            <person name="Chen C."/>
            <person name="Cichocki N."/>
            <person name="Clum A."/>
            <person name="Culley D."/>
            <person name="Crous P.W."/>
            <person name="Fauchery L."/>
            <person name="Girlanda M."/>
            <person name="Hayes R."/>
            <person name="Keri Z."/>
            <person name="Labutti K."/>
            <person name="Lipzen A."/>
            <person name="Lombard V."/>
            <person name="Magnuson J."/>
            <person name="Maillard F."/>
            <person name="Morin E."/>
            <person name="Murat C."/>
            <person name="Nolan M."/>
            <person name="Ohm R."/>
            <person name="Pangilinan J."/>
            <person name="Pereira M."/>
            <person name="Perotto S."/>
            <person name="Peter M."/>
            <person name="Riley R."/>
            <person name="Sitrit Y."/>
            <person name="Stielow B."/>
            <person name="Szollosi G."/>
            <person name="Zifcakova L."/>
            <person name="Stursova M."/>
            <person name="Spatafora J.W."/>
            <person name="Tedersoo L."/>
            <person name="Vaario L.-M."/>
            <person name="Yamada A."/>
            <person name="Yan M."/>
            <person name="Wang P."/>
            <person name="Xu J."/>
            <person name="Bruns T."/>
            <person name="Baldrian P."/>
            <person name="Vilgalys R."/>
            <person name="Henrissat B."/>
            <person name="Grigoriev I.V."/>
            <person name="Hibbett D."/>
            <person name="Nagy L.G."/>
            <person name="Martin F.M."/>
        </authorList>
    </citation>
    <scope>NUCLEOTIDE SEQUENCE</scope>
    <source>
        <strain evidence="1">P2</strain>
    </source>
</reference>
<reference evidence="1" key="2">
    <citation type="journal article" date="2020" name="Nat. Commun.">
        <title>Large-scale genome sequencing of mycorrhizal fungi provides insights into the early evolution of symbiotic traits.</title>
        <authorList>
            <person name="Miyauchi S."/>
            <person name="Kiss E."/>
            <person name="Kuo A."/>
            <person name="Drula E."/>
            <person name="Kohler A."/>
            <person name="Sanchez-Garcia M."/>
            <person name="Morin E."/>
            <person name="Andreopoulos B."/>
            <person name="Barry K.W."/>
            <person name="Bonito G."/>
            <person name="Buee M."/>
            <person name="Carver A."/>
            <person name="Chen C."/>
            <person name="Cichocki N."/>
            <person name="Clum A."/>
            <person name="Culley D."/>
            <person name="Crous P.W."/>
            <person name="Fauchery L."/>
            <person name="Girlanda M."/>
            <person name="Hayes R.D."/>
            <person name="Keri Z."/>
            <person name="LaButti K."/>
            <person name="Lipzen A."/>
            <person name="Lombard V."/>
            <person name="Magnuson J."/>
            <person name="Maillard F."/>
            <person name="Murat C."/>
            <person name="Nolan M."/>
            <person name="Ohm R.A."/>
            <person name="Pangilinan J."/>
            <person name="Pereira M.F."/>
            <person name="Perotto S."/>
            <person name="Peter M."/>
            <person name="Pfister S."/>
            <person name="Riley R."/>
            <person name="Sitrit Y."/>
            <person name="Stielow J.B."/>
            <person name="Szollosi G."/>
            <person name="Zifcakova L."/>
            <person name="Stursova M."/>
            <person name="Spatafora J.W."/>
            <person name="Tedersoo L."/>
            <person name="Vaario L.M."/>
            <person name="Yamada A."/>
            <person name="Yan M."/>
            <person name="Wang P."/>
            <person name="Xu J."/>
            <person name="Bruns T."/>
            <person name="Baldrian P."/>
            <person name="Vilgalys R."/>
            <person name="Dunand C."/>
            <person name="Henrissat B."/>
            <person name="Grigoriev I.V."/>
            <person name="Hibbett D."/>
            <person name="Nagy L.G."/>
            <person name="Martin F.M."/>
        </authorList>
    </citation>
    <scope>NUCLEOTIDE SEQUENCE</scope>
    <source>
        <strain evidence="1">P2</strain>
    </source>
</reference>
<evidence type="ECO:0000313" key="1">
    <source>
        <dbReference type="EMBL" id="KAF9643556.1"/>
    </source>
</evidence>
<gene>
    <name evidence="1" type="ORF">BDM02DRAFT_3191467</name>
</gene>
<keyword evidence="2" id="KW-1185">Reference proteome</keyword>
<comment type="caution">
    <text evidence="1">The sequence shown here is derived from an EMBL/GenBank/DDBJ whole genome shotgun (WGS) entry which is preliminary data.</text>
</comment>
<name>A0ACB6Z1S4_THEGA</name>
<dbReference type="EMBL" id="MU118208">
    <property type="protein sequence ID" value="KAF9643556.1"/>
    <property type="molecule type" value="Genomic_DNA"/>
</dbReference>